<protein>
    <recommendedName>
        <fullName evidence="4">DUF4232 domain-containing protein</fullName>
    </recommendedName>
</protein>
<feature type="compositionally biased region" description="Low complexity" evidence="1">
    <location>
        <begin position="79"/>
        <end position="95"/>
    </location>
</feature>
<sequence length="239" mass="24020">MAGNPDPRRSGTVGRSAPGGPKRQSPAVYRRRRLAVLLALLLLAGIVFGGIALVRALTSGGDAATAGSAPSAAPPASPAPAGATTAGAEPEGAEPQQTGAPDGAGDGEPERNECPAGVVRVEAGTDSPVYAAGTSPLLTLSVTNTGSEPCDINVGTNRMEFLVTSGSDRIFSSVDCQEPGKDLWKAFEPGATESAVLPWDRVRSAPGCAPVPGNPAPGTYVFTASLGALTSEQAVFQLE</sequence>
<evidence type="ECO:0008006" key="4">
    <source>
        <dbReference type="Google" id="ProtNLM"/>
    </source>
</evidence>
<proteinExistence type="predicted"/>
<name>A0A078MID0_9MICC</name>
<keyword evidence="2" id="KW-0812">Transmembrane</keyword>
<dbReference type="EMBL" id="LN483070">
    <property type="protein sequence ID" value="CEA07093.1"/>
    <property type="molecule type" value="Genomic_DNA"/>
</dbReference>
<feature type="region of interest" description="Disordered" evidence="1">
    <location>
        <begin position="1"/>
        <end position="26"/>
    </location>
</feature>
<feature type="transmembrane region" description="Helical" evidence="2">
    <location>
        <begin position="34"/>
        <end position="54"/>
    </location>
</feature>
<dbReference type="AlphaFoldDB" id="A0A078MID0"/>
<evidence type="ECO:0000256" key="1">
    <source>
        <dbReference type="SAM" id="MobiDB-lite"/>
    </source>
</evidence>
<evidence type="ECO:0000256" key="2">
    <source>
        <dbReference type="SAM" id="Phobius"/>
    </source>
</evidence>
<reference evidence="3" key="1">
    <citation type="submission" date="2014-07" db="EMBL/GenBank/DDBJ databases">
        <authorList>
            <person name="Urmite Genomes Urmite Genomes"/>
        </authorList>
    </citation>
    <scope>NUCLEOTIDE SEQUENCE</scope>
    <source>
        <strain evidence="3">11W110_air</strain>
    </source>
</reference>
<keyword evidence="2" id="KW-1133">Transmembrane helix</keyword>
<evidence type="ECO:0000313" key="3">
    <source>
        <dbReference type="EMBL" id="CEA07093.1"/>
    </source>
</evidence>
<accession>A0A078MID0</accession>
<gene>
    <name evidence="3" type="ORF">BN1051_00406</name>
</gene>
<organism evidence="3">
    <name type="scientific">Arthrobacter saudimassiliensis</name>
    <dbReference type="NCBI Taxonomy" id="1461584"/>
    <lineage>
        <taxon>Bacteria</taxon>
        <taxon>Bacillati</taxon>
        <taxon>Actinomycetota</taxon>
        <taxon>Actinomycetes</taxon>
        <taxon>Micrococcales</taxon>
        <taxon>Micrococcaceae</taxon>
        <taxon>Arthrobacter</taxon>
    </lineage>
</organism>
<keyword evidence="2" id="KW-0472">Membrane</keyword>
<feature type="region of interest" description="Disordered" evidence="1">
    <location>
        <begin position="61"/>
        <end position="113"/>
    </location>
</feature>
<dbReference type="PATRIC" id="fig|1461584.3.peg.395"/>